<reference evidence="2" key="1">
    <citation type="submission" date="2023-07" db="EMBL/GenBank/DDBJ databases">
        <title>Two novel species in the genus Flavivirga.</title>
        <authorList>
            <person name="Kwon K."/>
        </authorList>
    </citation>
    <scope>NUCLEOTIDE SEQUENCE</scope>
    <source>
        <strain evidence="2">KACC 14158</strain>
    </source>
</reference>
<proteinExistence type="predicted"/>
<dbReference type="PANTHER" id="PTHR22893">
    <property type="entry name" value="NADH OXIDOREDUCTASE-RELATED"/>
    <property type="match status" value="1"/>
</dbReference>
<dbReference type="RefSeq" id="WP_303303223.1">
    <property type="nucleotide sequence ID" value="NZ_BAABDA010000046.1"/>
</dbReference>
<dbReference type="EMBL" id="JAUOEL010000006">
    <property type="protein sequence ID" value="MDO5975981.1"/>
    <property type="molecule type" value="Genomic_DNA"/>
</dbReference>
<accession>A0ABT8WS52</accession>
<dbReference type="SUPFAM" id="SSF51395">
    <property type="entry name" value="FMN-linked oxidoreductases"/>
    <property type="match status" value="1"/>
</dbReference>
<sequence>MNVFESYQLGNITLKNRVVMAPMTRCRAINNIPNALMAKYYRQRAGAGLIITEGASPSPNGLGYPRIPGAFNDEQIAGWKEIADAVHQEGGKIFVQLMHCGRITGKVNLPEGAFTVGPSAVQAAGEIFSDTGMVAHDLPKEMTFEDIEIAKNEFVNASDRLVNEAGVDGIELHAANGYLLDQFLNPKSNQRTDFYGGNYMNRSRFVIEVTEKIVKKIGAEKVGIRFSPFGEFNDMEAYHNEVESMFTYLAEVLSELKIAYIHIVDQRVAFSAPDFAVDIQKIIKEAFNGTVITGGDINNLEKATAVLNKGYDLVYVGRPYISNPNFVEQIRLNKALVTPNMDLFYSSEPEGYTTY</sequence>
<dbReference type="PANTHER" id="PTHR22893:SF91">
    <property type="entry name" value="NADPH DEHYDROGENASE 2-RELATED"/>
    <property type="match status" value="1"/>
</dbReference>
<dbReference type="InterPro" id="IPR001155">
    <property type="entry name" value="OxRdtase_FMN_N"/>
</dbReference>
<gene>
    <name evidence="2" type="ORF">Q4Q40_17420</name>
</gene>
<organism evidence="2 3">
    <name type="scientific">Flavivirga jejuensis</name>
    <dbReference type="NCBI Taxonomy" id="870487"/>
    <lineage>
        <taxon>Bacteria</taxon>
        <taxon>Pseudomonadati</taxon>
        <taxon>Bacteroidota</taxon>
        <taxon>Flavobacteriia</taxon>
        <taxon>Flavobacteriales</taxon>
        <taxon>Flavobacteriaceae</taxon>
        <taxon>Flavivirga</taxon>
    </lineage>
</organism>
<evidence type="ECO:0000313" key="2">
    <source>
        <dbReference type="EMBL" id="MDO5975981.1"/>
    </source>
</evidence>
<comment type="caution">
    <text evidence="2">The sequence shown here is derived from an EMBL/GenBank/DDBJ whole genome shotgun (WGS) entry which is preliminary data.</text>
</comment>
<dbReference type="InterPro" id="IPR013785">
    <property type="entry name" value="Aldolase_TIM"/>
</dbReference>
<dbReference type="InterPro" id="IPR045247">
    <property type="entry name" value="Oye-like"/>
</dbReference>
<keyword evidence="3" id="KW-1185">Reference proteome</keyword>
<evidence type="ECO:0000259" key="1">
    <source>
        <dbReference type="Pfam" id="PF00724"/>
    </source>
</evidence>
<dbReference type="Proteomes" id="UP001176806">
    <property type="component" value="Unassembled WGS sequence"/>
</dbReference>
<name>A0ABT8WS52_9FLAO</name>
<feature type="domain" description="NADH:flavin oxidoreductase/NADH oxidase N-terminal" evidence="1">
    <location>
        <begin position="3"/>
        <end position="332"/>
    </location>
</feature>
<protein>
    <submittedName>
        <fullName evidence="2">Alkene reductase</fullName>
    </submittedName>
</protein>
<evidence type="ECO:0000313" key="3">
    <source>
        <dbReference type="Proteomes" id="UP001176806"/>
    </source>
</evidence>
<dbReference type="CDD" id="cd02933">
    <property type="entry name" value="OYE_like_FMN"/>
    <property type="match status" value="1"/>
</dbReference>
<dbReference type="Gene3D" id="3.20.20.70">
    <property type="entry name" value="Aldolase class I"/>
    <property type="match status" value="1"/>
</dbReference>
<dbReference type="Pfam" id="PF00724">
    <property type="entry name" value="Oxidored_FMN"/>
    <property type="match status" value="1"/>
</dbReference>